<name>A0ABQ2CAL4_9LACO</name>
<evidence type="ECO:0000313" key="2">
    <source>
        <dbReference type="Proteomes" id="UP000603295"/>
    </source>
</evidence>
<proteinExistence type="predicted"/>
<gene>
    <name evidence="1" type="ORF">GCM10011459_16380</name>
</gene>
<organism evidence="1 2">
    <name type="scientific">Limosilactobacillus caviae</name>
    <dbReference type="NCBI Taxonomy" id="1769424"/>
    <lineage>
        <taxon>Bacteria</taxon>
        <taxon>Bacillati</taxon>
        <taxon>Bacillota</taxon>
        <taxon>Bacilli</taxon>
        <taxon>Lactobacillales</taxon>
        <taxon>Lactobacillaceae</taxon>
        <taxon>Limosilactobacillus</taxon>
    </lineage>
</organism>
<dbReference type="RefSeq" id="WP_188357980.1">
    <property type="nucleotide sequence ID" value="NZ_BMDS01000005.1"/>
</dbReference>
<dbReference type="Proteomes" id="UP000603295">
    <property type="component" value="Unassembled WGS sequence"/>
</dbReference>
<comment type="caution">
    <text evidence="1">The sequence shown here is derived from an EMBL/GenBank/DDBJ whole genome shotgun (WGS) entry which is preliminary data.</text>
</comment>
<dbReference type="EMBL" id="BMDS01000005">
    <property type="protein sequence ID" value="GGI63804.1"/>
    <property type="molecule type" value="Genomic_DNA"/>
</dbReference>
<keyword evidence="2" id="KW-1185">Reference proteome</keyword>
<sequence>MADGLYRDLSFEYMELIVSDMRDLIDGIDTDKAHKKQFNFRFNLFKKNVDSFESLFNETSTIIDPGQYKNFRFALAQFVLVIQNTQRRDRTTKDDLKYLEEFYRVCHEFLYR</sequence>
<accession>A0ABQ2CAL4</accession>
<protein>
    <submittedName>
        <fullName evidence="1">Uncharacterized protein</fullName>
    </submittedName>
</protein>
<evidence type="ECO:0000313" key="1">
    <source>
        <dbReference type="EMBL" id="GGI63804.1"/>
    </source>
</evidence>
<reference evidence="2" key="1">
    <citation type="journal article" date="2019" name="Int. J. Syst. Evol. Microbiol.">
        <title>The Global Catalogue of Microorganisms (GCM) 10K type strain sequencing project: providing services to taxonomists for standard genome sequencing and annotation.</title>
        <authorList>
            <consortium name="The Broad Institute Genomics Platform"/>
            <consortium name="The Broad Institute Genome Sequencing Center for Infectious Disease"/>
            <person name="Wu L."/>
            <person name="Ma J."/>
        </authorList>
    </citation>
    <scope>NUCLEOTIDE SEQUENCE [LARGE SCALE GENOMIC DNA]</scope>
    <source>
        <strain evidence="2">CCM 8609</strain>
    </source>
</reference>